<protein>
    <recommendedName>
        <fullName evidence="3">Four-helix bundle copper-binding protein</fullName>
    </recommendedName>
</protein>
<evidence type="ECO:0000313" key="2">
    <source>
        <dbReference type="Proteomes" id="UP000286746"/>
    </source>
</evidence>
<keyword evidence="2" id="KW-1185">Reference proteome</keyword>
<dbReference type="Proteomes" id="UP000286746">
    <property type="component" value="Unassembled WGS sequence"/>
</dbReference>
<accession>A0A401VXH1</accession>
<gene>
    <name evidence="1" type="ORF">GKJPGBOP_01388</name>
</gene>
<name>A0A401VXH1_STREY</name>
<evidence type="ECO:0008006" key="3">
    <source>
        <dbReference type="Google" id="ProtNLM"/>
    </source>
</evidence>
<proteinExistence type="predicted"/>
<sequence>MLPTRTLLDSITTKARLGTDVLAPATDALAECEKAVLVCATGMLASDDADRMREAARADLDCHDVVGATLRLLLREGGGGTRLLAAQLEACAIACERSNELCRAHAGRHEHCRLCTQATTRAIDACHGVREALRP</sequence>
<reference evidence="1 2" key="1">
    <citation type="submission" date="2018-11" db="EMBL/GenBank/DDBJ databases">
        <title>Whole genome sequence of Streptomyces paromomycinus NBRC 15454(T).</title>
        <authorList>
            <person name="Komaki H."/>
            <person name="Tamura T."/>
        </authorList>
    </citation>
    <scope>NUCLEOTIDE SEQUENCE [LARGE SCALE GENOMIC DNA]</scope>
    <source>
        <strain evidence="1 2">NBRC 15454</strain>
    </source>
</reference>
<dbReference type="InterPro" id="IPR005560">
    <property type="entry name" value="Csp_YhjQ"/>
</dbReference>
<dbReference type="Pfam" id="PF03860">
    <property type="entry name" value="Csp"/>
    <property type="match status" value="1"/>
</dbReference>
<dbReference type="AlphaFoldDB" id="A0A401VXH1"/>
<organism evidence="1 2">
    <name type="scientific">Streptomyces paromomycinus</name>
    <name type="common">Streptomyces rimosus subsp. paromomycinus</name>
    <dbReference type="NCBI Taxonomy" id="92743"/>
    <lineage>
        <taxon>Bacteria</taxon>
        <taxon>Bacillati</taxon>
        <taxon>Actinomycetota</taxon>
        <taxon>Actinomycetes</taxon>
        <taxon>Kitasatosporales</taxon>
        <taxon>Streptomycetaceae</taxon>
        <taxon>Streptomyces</taxon>
    </lineage>
</organism>
<dbReference type="Gene3D" id="1.20.1270.360">
    <property type="match status" value="1"/>
</dbReference>
<comment type="caution">
    <text evidence="1">The sequence shown here is derived from an EMBL/GenBank/DDBJ whole genome shotgun (WGS) entry which is preliminary data.</text>
</comment>
<evidence type="ECO:0000313" key="1">
    <source>
        <dbReference type="EMBL" id="GCD41731.1"/>
    </source>
</evidence>
<dbReference type="RefSeq" id="WP_125052853.1">
    <property type="nucleotide sequence ID" value="NZ_BHZD01000001.1"/>
</dbReference>
<dbReference type="EMBL" id="BHZD01000001">
    <property type="protein sequence ID" value="GCD41731.1"/>
    <property type="molecule type" value="Genomic_DNA"/>
</dbReference>